<dbReference type="FunFam" id="1.10.300.10:FF:000002">
    <property type="entry name" value="Adenylosuccinate synthetase, chloroplastic"/>
    <property type="match status" value="1"/>
</dbReference>
<organism evidence="25 26">
    <name type="scientific">Caenorhabditis auriculariae</name>
    <dbReference type="NCBI Taxonomy" id="2777116"/>
    <lineage>
        <taxon>Eukaryota</taxon>
        <taxon>Metazoa</taxon>
        <taxon>Ecdysozoa</taxon>
        <taxon>Nematoda</taxon>
        <taxon>Chromadorea</taxon>
        <taxon>Rhabditida</taxon>
        <taxon>Rhabditina</taxon>
        <taxon>Rhabditomorpha</taxon>
        <taxon>Rhabditoidea</taxon>
        <taxon>Rhabditidae</taxon>
        <taxon>Peloderinae</taxon>
        <taxon>Caenorhabditis</taxon>
    </lineage>
</organism>
<keyword evidence="5 18" id="KW-0436">Ligase</keyword>
<comment type="pathway">
    <text evidence="18 20">Purine metabolism; AMP biosynthesis via de novo pathway; AMP from IMP: step 1/2.</text>
</comment>
<accession>A0A8S1HBY4</accession>
<dbReference type="Gene3D" id="3.40.440.10">
    <property type="entry name" value="Adenylosuccinate Synthetase, subunit A, domain 1"/>
    <property type="match status" value="1"/>
</dbReference>
<dbReference type="GO" id="GO:0009966">
    <property type="term" value="P:regulation of signal transduction"/>
    <property type="evidence" value="ECO:0007669"/>
    <property type="project" value="UniProtKB-ARBA"/>
</dbReference>
<dbReference type="Pfam" id="PF12799">
    <property type="entry name" value="LRR_4"/>
    <property type="match status" value="1"/>
</dbReference>
<evidence type="ECO:0000256" key="1">
    <source>
        <dbReference type="ARBA" id="ARBA00004127"/>
    </source>
</evidence>
<evidence type="ECO:0000256" key="9">
    <source>
        <dbReference type="ARBA" id="ARBA00022737"/>
    </source>
</evidence>
<evidence type="ECO:0000256" key="14">
    <source>
        <dbReference type="ARBA" id="ARBA00023065"/>
    </source>
</evidence>
<evidence type="ECO:0000256" key="7">
    <source>
        <dbReference type="ARBA" id="ARBA00022692"/>
    </source>
</evidence>
<feature type="binding site" evidence="18">
    <location>
        <position position="263"/>
    </location>
    <ligand>
        <name>IMP</name>
        <dbReference type="ChEBI" id="CHEBI:58053"/>
    </ligand>
</feature>
<feature type="binding site" evidence="18">
    <location>
        <position position="34"/>
    </location>
    <ligand>
        <name>Mg(2+)</name>
        <dbReference type="ChEBI" id="CHEBI:18420"/>
    </ligand>
</feature>
<comment type="function">
    <text evidence="20">Plays an important role in the de novo pathway of purine nucleotide biosynthesis.</text>
</comment>
<gene>
    <name evidence="18" type="primary">adss-1</name>
    <name evidence="25" type="ORF">CAUJ_LOCUS9378</name>
</gene>
<dbReference type="PANTHER" id="PTHR11846">
    <property type="entry name" value="ADENYLOSUCCINATE SYNTHETASE"/>
    <property type="match status" value="1"/>
</dbReference>
<comment type="subunit">
    <text evidence="3 18">Homodimer.</text>
</comment>
<evidence type="ECO:0000256" key="22">
    <source>
        <dbReference type="SAM" id="MobiDB-lite"/>
    </source>
</evidence>
<comment type="function">
    <text evidence="18">Plays an important role in the de novo pathway and in the salvage pathway of purine nucleotide biosynthesis. Catalyzes the first commited step in the biosynthesis of AMP from IMP.</text>
</comment>
<keyword evidence="9" id="KW-0677">Repeat</keyword>
<dbReference type="InterPro" id="IPR042111">
    <property type="entry name" value="Adenylosuccinate_synth_dom3"/>
</dbReference>
<dbReference type="GO" id="GO:0044208">
    <property type="term" value="P:'de novo' AMP biosynthetic process"/>
    <property type="evidence" value="ECO:0007669"/>
    <property type="project" value="UniProtKB-UniRule"/>
</dbReference>
<dbReference type="InterPro" id="IPR003591">
    <property type="entry name" value="Leu-rich_rpt_typical-subtyp"/>
</dbReference>
<feature type="binding site" evidence="18">
    <location>
        <position position="327"/>
    </location>
    <ligand>
        <name>IMP</name>
        <dbReference type="ChEBI" id="CHEBI:58053"/>
    </ligand>
</feature>
<dbReference type="SMART" id="SM00369">
    <property type="entry name" value="LRR_TYP"/>
    <property type="match status" value="2"/>
</dbReference>
<keyword evidence="10 18" id="KW-0547">Nucleotide-binding</keyword>
<dbReference type="NCBIfam" id="TIGR00184">
    <property type="entry name" value="purA"/>
    <property type="match status" value="1"/>
</dbReference>
<comment type="subcellular location">
    <subcellularLocation>
        <location evidence="18">Cytoplasm</location>
    </subcellularLocation>
    <subcellularLocation>
        <location evidence="1">Endomembrane system</location>
        <topology evidence="1">Multi-pass membrane protein</topology>
    </subcellularLocation>
</comment>
<evidence type="ECO:0000256" key="5">
    <source>
        <dbReference type="ARBA" id="ARBA00022598"/>
    </source>
</evidence>
<evidence type="ECO:0000256" key="12">
    <source>
        <dbReference type="ARBA" id="ARBA00022842"/>
    </source>
</evidence>
<dbReference type="PROSITE" id="PS51450">
    <property type="entry name" value="LRR"/>
    <property type="match status" value="4"/>
</dbReference>
<feature type="binding site" evidence="18">
    <location>
        <begin position="61"/>
        <end position="64"/>
    </location>
    <ligand>
        <name>IMP</name>
        <dbReference type="ChEBI" id="CHEBI:58053"/>
    </ligand>
</feature>
<dbReference type="InterPro" id="IPR042110">
    <property type="entry name" value="Adenylosuccinate_synth_dom2"/>
</dbReference>
<dbReference type="GO" id="GO:0046040">
    <property type="term" value="P:IMP metabolic process"/>
    <property type="evidence" value="ECO:0007669"/>
    <property type="project" value="TreeGrafter"/>
</dbReference>
<keyword evidence="8 18" id="KW-0479">Metal-binding</keyword>
<evidence type="ECO:0000256" key="10">
    <source>
        <dbReference type="ARBA" id="ARBA00022741"/>
    </source>
</evidence>
<keyword evidence="16 23" id="KW-0472">Membrane</keyword>
<feature type="binding site" evidence="18">
    <location>
        <begin position="33"/>
        <end position="39"/>
    </location>
    <ligand>
        <name>GTP</name>
        <dbReference type="ChEBI" id="CHEBI:37565"/>
    </ligand>
</feature>
<feature type="active site" description="Proton donor" evidence="18">
    <location>
        <position position="64"/>
    </location>
</feature>
<feature type="binding site" evidence="18">
    <location>
        <begin position="355"/>
        <end position="357"/>
    </location>
    <ligand>
        <name>GTP</name>
        <dbReference type="ChEBI" id="CHEBI:37565"/>
    </ligand>
</feature>
<dbReference type="EC" id="6.3.4.4" evidence="18 20"/>
<evidence type="ECO:0000313" key="26">
    <source>
        <dbReference type="Proteomes" id="UP000835052"/>
    </source>
</evidence>
<evidence type="ECO:0000256" key="20">
    <source>
        <dbReference type="RuleBase" id="RU000520"/>
    </source>
</evidence>
<feature type="binding site" evidence="18">
    <location>
        <position position="63"/>
    </location>
    <ligand>
        <name>Mg(2+)</name>
        <dbReference type="ChEBI" id="CHEBI:18420"/>
    </ligand>
</feature>
<evidence type="ECO:0000256" key="16">
    <source>
        <dbReference type="ARBA" id="ARBA00023136"/>
    </source>
</evidence>
<evidence type="ECO:0000256" key="19">
    <source>
        <dbReference type="PROSITE-ProRule" id="PRU10134"/>
    </source>
</evidence>
<evidence type="ECO:0000256" key="18">
    <source>
        <dbReference type="HAMAP-Rule" id="MF_03125"/>
    </source>
</evidence>
<dbReference type="Gene3D" id="3.90.170.10">
    <property type="entry name" value="Adenylosuccinate Synthetase, subunit A, domain 3"/>
    <property type="match status" value="1"/>
</dbReference>
<evidence type="ECO:0000256" key="8">
    <source>
        <dbReference type="ARBA" id="ARBA00022723"/>
    </source>
</evidence>
<dbReference type="InterPro" id="IPR058533">
    <property type="entry name" value="Cation_efflux_TM"/>
</dbReference>
<dbReference type="Gene3D" id="1.20.1510.10">
    <property type="entry name" value="Cation efflux protein transmembrane domain"/>
    <property type="match status" value="1"/>
</dbReference>
<dbReference type="Proteomes" id="UP000835052">
    <property type="component" value="Unassembled WGS sequence"/>
</dbReference>
<dbReference type="CDD" id="cd03108">
    <property type="entry name" value="AdSS"/>
    <property type="match status" value="1"/>
</dbReference>
<reference evidence="25" key="1">
    <citation type="submission" date="2020-10" db="EMBL/GenBank/DDBJ databases">
        <authorList>
            <person name="Kikuchi T."/>
        </authorList>
    </citation>
    <scope>NUCLEOTIDE SEQUENCE</scope>
    <source>
        <strain evidence="25">NKZ352</strain>
    </source>
</reference>
<dbReference type="GO" id="GO:0004019">
    <property type="term" value="F:adenylosuccinate synthase activity"/>
    <property type="evidence" value="ECO:0007669"/>
    <property type="project" value="UniProtKB-UniRule"/>
</dbReference>
<dbReference type="PROSITE" id="PS00513">
    <property type="entry name" value="ADENYLOSUCCIN_SYN_2"/>
    <property type="match status" value="1"/>
</dbReference>
<feature type="compositionally biased region" description="Polar residues" evidence="22">
    <location>
        <begin position="489"/>
        <end position="502"/>
    </location>
</feature>
<keyword evidence="14" id="KW-0406">Ion transport</keyword>
<dbReference type="InterPro" id="IPR033128">
    <property type="entry name" value="Adenylosuccin_syn_Lys_AS"/>
</dbReference>
<dbReference type="GO" id="GO:0005525">
    <property type="term" value="F:GTP binding"/>
    <property type="evidence" value="ECO:0007669"/>
    <property type="project" value="UniProtKB-UniRule"/>
</dbReference>
<name>A0A8S1HBY4_9PELO</name>
<dbReference type="GO" id="GO:0016020">
    <property type="term" value="C:membrane"/>
    <property type="evidence" value="ECO:0007669"/>
    <property type="project" value="InterPro"/>
</dbReference>
<dbReference type="FunFam" id="3.90.170.10:FF:000001">
    <property type="entry name" value="Adenylosuccinate synthetase"/>
    <property type="match status" value="1"/>
</dbReference>
<dbReference type="InterPro" id="IPR032675">
    <property type="entry name" value="LRR_dom_sf"/>
</dbReference>
<feature type="binding site" evidence="18">
    <location>
        <position position="248"/>
    </location>
    <ligand>
        <name>IMP</name>
        <dbReference type="ChEBI" id="CHEBI:58053"/>
    </ligand>
</feature>
<feature type="binding site" evidence="18">
    <location>
        <position position="168"/>
    </location>
    <ligand>
        <name>IMP</name>
        <dbReference type="ChEBI" id="CHEBI:58053"/>
        <note>ligand shared between dimeric partners</note>
    </ligand>
</feature>
<dbReference type="FunFam" id="1.20.1510.10:FF:000005">
    <property type="entry name" value="Putative Cation diffusion facilitator 1"/>
    <property type="match status" value="1"/>
</dbReference>
<dbReference type="Pfam" id="PF01545">
    <property type="entry name" value="Cation_efflux"/>
    <property type="match status" value="1"/>
</dbReference>
<dbReference type="GO" id="GO:0000287">
    <property type="term" value="F:magnesium ion binding"/>
    <property type="evidence" value="ECO:0007669"/>
    <property type="project" value="UniProtKB-UniRule"/>
</dbReference>
<feature type="binding site" evidence="18">
    <location>
        <begin position="34"/>
        <end position="37"/>
    </location>
    <ligand>
        <name>IMP</name>
        <dbReference type="ChEBI" id="CHEBI:58053"/>
    </ligand>
</feature>
<dbReference type="NCBIfam" id="NF002223">
    <property type="entry name" value="PRK01117.1"/>
    <property type="match status" value="1"/>
</dbReference>
<dbReference type="SMART" id="SM00365">
    <property type="entry name" value="LRR_SD22"/>
    <property type="match status" value="4"/>
</dbReference>
<dbReference type="InterPro" id="IPR027470">
    <property type="entry name" value="Cation_efflux_CTD"/>
</dbReference>
<dbReference type="InterPro" id="IPR025875">
    <property type="entry name" value="Leu-rich_rpt_4"/>
</dbReference>
<dbReference type="InterPro" id="IPR003961">
    <property type="entry name" value="FN3_dom"/>
</dbReference>
<evidence type="ECO:0000256" key="13">
    <source>
        <dbReference type="ARBA" id="ARBA00022989"/>
    </source>
</evidence>
<comment type="similarity">
    <text evidence="18 20">Belongs to the adenylosuccinate synthetase family.</text>
</comment>
<dbReference type="Gene3D" id="3.80.10.10">
    <property type="entry name" value="Ribonuclease Inhibitor"/>
    <property type="match status" value="2"/>
</dbReference>
<dbReference type="PROSITE" id="PS50853">
    <property type="entry name" value="FN3"/>
    <property type="match status" value="1"/>
</dbReference>
<evidence type="ECO:0000256" key="21">
    <source>
        <dbReference type="SAM" id="Coils"/>
    </source>
</evidence>
<dbReference type="InterPro" id="IPR001611">
    <property type="entry name" value="Leu-rich_rpt"/>
</dbReference>
<feature type="active site" evidence="19">
    <location>
        <position position="165"/>
    </location>
</feature>
<comment type="cofactor">
    <cofactor evidence="18">
        <name>Mg(2+)</name>
        <dbReference type="ChEBI" id="CHEBI:18420"/>
    </cofactor>
    <text evidence="18">Binds 1 Mg(2+) ion per subunit.</text>
</comment>
<dbReference type="InterPro" id="IPR002524">
    <property type="entry name" value="Cation_efflux"/>
</dbReference>
<dbReference type="NCBIfam" id="TIGR01297">
    <property type="entry name" value="CDF"/>
    <property type="match status" value="1"/>
</dbReference>
<dbReference type="GO" id="GO:0005737">
    <property type="term" value="C:cytoplasm"/>
    <property type="evidence" value="ECO:0007669"/>
    <property type="project" value="UniProtKB-SubCell"/>
</dbReference>
<dbReference type="Gene3D" id="1.10.300.10">
    <property type="entry name" value="Adenylosuccinate Synthetase, subunit A, domain 2"/>
    <property type="match status" value="1"/>
</dbReference>
<dbReference type="SMART" id="SM00788">
    <property type="entry name" value="Adenylsucc_synt"/>
    <property type="match status" value="1"/>
</dbReference>
<dbReference type="GO" id="GO:0012505">
    <property type="term" value="C:endomembrane system"/>
    <property type="evidence" value="ECO:0007669"/>
    <property type="project" value="UniProtKB-SubCell"/>
</dbReference>
<comment type="catalytic activity">
    <reaction evidence="17 18 20">
        <text>IMP + L-aspartate + GTP = N(6)-(1,2-dicarboxyethyl)-AMP + GDP + phosphate + 2 H(+)</text>
        <dbReference type="Rhea" id="RHEA:15753"/>
        <dbReference type="ChEBI" id="CHEBI:15378"/>
        <dbReference type="ChEBI" id="CHEBI:29991"/>
        <dbReference type="ChEBI" id="CHEBI:37565"/>
        <dbReference type="ChEBI" id="CHEBI:43474"/>
        <dbReference type="ChEBI" id="CHEBI:57567"/>
        <dbReference type="ChEBI" id="CHEBI:58053"/>
        <dbReference type="ChEBI" id="CHEBI:58189"/>
        <dbReference type="EC" id="6.3.4.4"/>
    </reaction>
</comment>
<keyword evidence="18" id="KW-0963">Cytoplasm</keyword>
<dbReference type="InterPro" id="IPR001114">
    <property type="entry name" value="Adenylosuccinate_synthetase"/>
</dbReference>
<feature type="region of interest" description="Disordered" evidence="22">
    <location>
        <begin position="1323"/>
        <end position="1351"/>
    </location>
</feature>
<feature type="binding site" evidence="18">
    <location>
        <begin position="63"/>
        <end position="65"/>
    </location>
    <ligand>
        <name>GTP</name>
        <dbReference type="ChEBI" id="CHEBI:37565"/>
    </ligand>
</feature>
<dbReference type="Gene3D" id="3.30.70.1350">
    <property type="entry name" value="Cation efflux protein, cytoplasmic domain"/>
    <property type="match status" value="1"/>
</dbReference>
<protein>
    <recommendedName>
        <fullName evidence="18 20">Adenylosuccinate synthetase</fullName>
        <shortName evidence="18">AMPSase</shortName>
        <shortName evidence="18">AdSS</shortName>
        <ecNumber evidence="18 20">6.3.4.4</ecNumber>
    </recommendedName>
    <alternativeName>
        <fullName evidence="18">IMP--aspartate ligase</fullName>
    </alternativeName>
</protein>
<dbReference type="SUPFAM" id="SSF160240">
    <property type="entry name" value="Cation efflux protein cytoplasmic domain-like"/>
    <property type="match status" value="1"/>
</dbReference>
<dbReference type="GO" id="GO:0008324">
    <property type="term" value="F:monoatomic cation transmembrane transporter activity"/>
    <property type="evidence" value="ECO:0007669"/>
    <property type="project" value="InterPro"/>
</dbReference>
<keyword evidence="6" id="KW-0433">Leucine-rich repeat</keyword>
<dbReference type="FunFam" id="3.30.70.1350:FF:000001">
    <property type="entry name" value="Metal tolerance protein 11"/>
    <property type="match status" value="1"/>
</dbReference>
<feature type="binding site" evidence="18">
    <location>
        <begin position="323"/>
        <end position="329"/>
    </location>
    <ligand>
        <name>substrate</name>
    </ligand>
</feature>
<feature type="coiled-coil region" evidence="21">
    <location>
        <begin position="1032"/>
        <end position="1059"/>
    </location>
</feature>
<dbReference type="InterPro" id="IPR036837">
    <property type="entry name" value="Cation_efflux_CTD_sf"/>
</dbReference>
<keyword evidence="13 23" id="KW-1133">Transmembrane helix</keyword>
<evidence type="ECO:0000256" key="4">
    <source>
        <dbReference type="ARBA" id="ARBA00022448"/>
    </source>
</evidence>
<comment type="similarity">
    <text evidence="2">Belongs to the cation diffusion facilitator (CDF) transporter (TC 2.A.4) family. SLC30A subfamily.</text>
</comment>
<dbReference type="InterPro" id="IPR027417">
    <property type="entry name" value="P-loop_NTPase"/>
</dbReference>
<keyword evidence="15 18" id="KW-0342">GTP-binding</keyword>
<proteinExistence type="inferred from homology"/>
<evidence type="ECO:0000256" key="23">
    <source>
        <dbReference type="SAM" id="Phobius"/>
    </source>
</evidence>
<sequence length="1686" mass="188218">MENERRDIRQLFCDRMAQKEKGPVSVLLGAQWGDEGKGKIIDYLIENYNVAVTARCQGGNNAGHTVVANGRKYDFHILPSGIISPKCFNIIGNGVVVNLDAFFSELAHNGVTDEPGWEKRILISSEAHIVFGVHAQVDGRQEDALSTKNKIGTTNRGIGPTYSSKCFRNGIRMADLMADFEEFSEKYRRLVEHYKKQFPSIDIDVEAELAKFKVHREKLADLKLVGDTVGFIHQRRNEGKAVLIEGANGALLDIDFGTYPFVTSSNATVGGACTGLGVPPTAISHVIGVVKAYQTRVGTGPFPTEQLNEIGDKLQQIGKEVGVTTGRKRRCGWLDLFLLRRSAQINGYTTIALTKLDILDTFPKLLVAVGYKLNGEQLSAPPAQANAWEQVEVEYKEFEGWQSSTVGVRKFEDLPEKCRTYVEFIENFIEVPIRWIGVGAERESLIKLRDMEENSVEERFPVFDPSHNVLESSLNSSDASEDARESRPDTSASFDSSVLTSPSRRCENSLAPVLNGNLNLSYQQLTHISRKFKQAYEKVSHLDISHNEFSALSQMDMFKSCTSICASYNNFHKIPPLRSVHNHITSLEISHNQLVNIVELQSLTQLRVLDLSFNRISEMPFISLKRLEQINLSHNQLTDVPNLSQCDSLKSVDFSHNNIASIMNIQSTIPKNHLARLSISSNSLRDFSELLLLLPFCHLQDFKIEGNPCLESAMRSPGFNYRSYIYSCCPESLEVIDDEKLTESEKISGEWLYALGKVRAFHAGQHDLLCDYLLSNVPLETTGRRSASVRTSCQKALLKQKESESRDAFIVEEFDASSTAESLCSPYSRWERSIARNSLMDSTRDRRFSFGKENVPLDQRNVCSQSLEVELRKAQVMRSNQSSNLNTGRITPDLDGLSHAVRLRMDRLSSSKNEDLSESQNKSLPWRRVISPVSRNSSPGQPLFKGEFSTNERKILTRSSSSESTSTVVLSSVRTSEIVAEVGGNDHQALTSEQLDFEVDEKLVPKVFDLSLVQRPETSHSTNTLCGSSSELVKLQERVEKLEAHVSLLAEQNENLTATNSQLTMVLEELVVKFQDKSLTESIRKMVPTPVIYQAERVKEDEAILHWDLRSIDGFEVYVDGSMCGVVKGKDNSAKLTSLDPQKSSFIQIRAIGLNGQLGELSNRFVLPPRPEPTRAFFLKMRPKARPDAQACPGPRDMGDAGDYSPSSIRATFDLLPDAADAEEEAIEKVDLEDSNIFLNRPKAQSLRTVSLPQPSDSGQLVDSTLCSHSTGAKLSQAAAASTVSLAAKDSAAKPKKVSQYYKKQNELIENFKNDSEQIEQFKRTRRRTTSNNEEEVRAAPIVRHPEEADEPEVVVVDRTSLLDVRASKSGETDDAKGNDAKDAKSSAARLAMVTLAVNVSLMLAKAAAAWMSGSISIISSMVDSLVDITSGVVISISEYMIRKRDPYLYPRGRTRLEPLSLILISVIMGMASVQLIISSVSRIHNAVLFHVYGEGHEPGLELPWTSVAIMVSTVVVKLFLFLVCKRYKDPSVSVLAMDHRNDCISNSVALLCSWLGTRYSYYFDPTGAILVSLYILYTWVQTGWEHLAKLSGRTAEPEFINRIIKVCLDHDPRISHIDTVYVYHFGSKFLVEVHIVLDENMRLKVAHDISEALQSNIESLPEVERAFVHTDYDYQHHPNDEHKAV</sequence>
<evidence type="ECO:0000256" key="3">
    <source>
        <dbReference type="ARBA" id="ARBA00011738"/>
    </source>
</evidence>
<keyword evidence="12 18" id="KW-0460">Magnesium</keyword>
<dbReference type="PROSITE" id="PS01266">
    <property type="entry name" value="ADENYLOSUCCIN_SYN_1"/>
    <property type="match status" value="1"/>
</dbReference>
<comment type="caution">
    <text evidence="25">The sequence shown here is derived from an EMBL/GenBank/DDBJ whole genome shotgun (WGS) entry which is preliminary data.</text>
</comment>
<evidence type="ECO:0000256" key="11">
    <source>
        <dbReference type="ARBA" id="ARBA00022755"/>
    </source>
</evidence>
<feature type="transmembrane region" description="Helical" evidence="23">
    <location>
        <begin position="1418"/>
        <end position="1442"/>
    </location>
</feature>
<feature type="transmembrane region" description="Helical" evidence="23">
    <location>
        <begin position="1462"/>
        <end position="1485"/>
    </location>
</feature>
<evidence type="ECO:0000256" key="15">
    <source>
        <dbReference type="ARBA" id="ARBA00023134"/>
    </source>
</evidence>
<evidence type="ECO:0000256" key="2">
    <source>
        <dbReference type="ARBA" id="ARBA00008873"/>
    </source>
</evidence>
<feature type="binding site" evidence="18">
    <location>
        <position position="154"/>
    </location>
    <ligand>
        <name>IMP</name>
        <dbReference type="ChEBI" id="CHEBI:58053"/>
    </ligand>
</feature>
<dbReference type="SMART" id="SM00364">
    <property type="entry name" value="LRR_BAC"/>
    <property type="match status" value="4"/>
</dbReference>
<feature type="transmembrane region" description="Helical" evidence="23">
    <location>
        <begin position="1505"/>
        <end position="1524"/>
    </location>
</feature>
<evidence type="ECO:0000256" key="17">
    <source>
        <dbReference type="ARBA" id="ARBA00050432"/>
    </source>
</evidence>
<dbReference type="SUPFAM" id="SSF161111">
    <property type="entry name" value="Cation efflux protein transmembrane domain-like"/>
    <property type="match status" value="1"/>
</dbReference>
<feature type="binding site" evidence="18">
    <location>
        <position position="329"/>
    </location>
    <ligand>
        <name>GTP</name>
        <dbReference type="ChEBI" id="CHEBI:37565"/>
    </ligand>
</feature>
<keyword evidence="26" id="KW-1185">Reference proteome</keyword>
<evidence type="ECO:0000313" key="25">
    <source>
        <dbReference type="EMBL" id="CAD6193459.1"/>
    </source>
</evidence>
<dbReference type="Pfam" id="PF16916">
    <property type="entry name" value="ZT_dimer"/>
    <property type="match status" value="1"/>
</dbReference>
<evidence type="ECO:0000256" key="6">
    <source>
        <dbReference type="ARBA" id="ARBA00022614"/>
    </source>
</evidence>
<dbReference type="HAMAP" id="MF_00011">
    <property type="entry name" value="Adenylosucc_synth"/>
    <property type="match status" value="1"/>
</dbReference>
<feature type="active site" description="Proton acceptor" evidence="18">
    <location>
        <position position="34"/>
    </location>
</feature>
<dbReference type="SUPFAM" id="SSF52540">
    <property type="entry name" value="P-loop containing nucleoside triphosphate hydrolases"/>
    <property type="match status" value="1"/>
</dbReference>
<evidence type="ECO:0000259" key="24">
    <source>
        <dbReference type="PROSITE" id="PS50853"/>
    </source>
</evidence>
<dbReference type="EMBL" id="CAJGYM010000035">
    <property type="protein sequence ID" value="CAD6193459.1"/>
    <property type="molecule type" value="Genomic_DNA"/>
</dbReference>
<feature type="domain" description="Fibronectin type-III" evidence="24">
    <location>
        <begin position="1087"/>
        <end position="1174"/>
    </location>
</feature>
<keyword evidence="21" id="KW-0175">Coiled coil</keyword>
<keyword evidence="4" id="KW-0813">Transport</keyword>
<keyword evidence="7 23" id="KW-0812">Transmembrane</keyword>
<dbReference type="InterPro" id="IPR018220">
    <property type="entry name" value="Adenylosuccin_syn_GTP-bd"/>
</dbReference>
<dbReference type="InterPro" id="IPR027469">
    <property type="entry name" value="Cation_efflux_TMD_sf"/>
</dbReference>
<dbReference type="PANTHER" id="PTHR11846:SF0">
    <property type="entry name" value="ADENYLOSUCCINATE SYNTHETASE"/>
    <property type="match status" value="1"/>
</dbReference>
<feature type="region of interest" description="Disordered" evidence="22">
    <location>
        <begin position="471"/>
        <end position="502"/>
    </location>
</feature>
<feature type="binding site" evidence="18">
    <location>
        <begin position="437"/>
        <end position="439"/>
    </location>
    <ligand>
        <name>GTP</name>
        <dbReference type="ChEBI" id="CHEBI:37565"/>
    </ligand>
</feature>
<dbReference type="Pfam" id="PF00709">
    <property type="entry name" value="Adenylsucc_synt"/>
    <property type="match status" value="1"/>
</dbReference>
<dbReference type="InterPro" id="IPR042109">
    <property type="entry name" value="Adenylosuccinate_synth_dom1"/>
</dbReference>
<dbReference type="OrthoDB" id="10265645at2759"/>
<dbReference type="SUPFAM" id="SSF52058">
    <property type="entry name" value="L domain-like"/>
    <property type="match status" value="1"/>
</dbReference>
<keyword evidence="11 18" id="KW-0658">Purine biosynthesis</keyword>